<dbReference type="Proteomes" id="UP000186922">
    <property type="component" value="Unassembled WGS sequence"/>
</dbReference>
<dbReference type="EMBL" id="BDGG01000012">
    <property type="protein sequence ID" value="GAV05448.1"/>
    <property type="molecule type" value="Genomic_DNA"/>
</dbReference>
<evidence type="ECO:0000313" key="3">
    <source>
        <dbReference type="EMBL" id="GAV05448.1"/>
    </source>
</evidence>
<comment type="caution">
    <text evidence="3">The sequence shown here is derived from an EMBL/GenBank/DDBJ whole genome shotgun (WGS) entry which is preliminary data.</text>
</comment>
<feature type="region of interest" description="Disordered" evidence="2">
    <location>
        <begin position="700"/>
        <end position="749"/>
    </location>
</feature>
<feature type="compositionally biased region" description="Basic and acidic residues" evidence="2">
    <location>
        <begin position="717"/>
        <end position="731"/>
    </location>
</feature>
<organism evidence="3 4">
    <name type="scientific">Ramazzottius varieornatus</name>
    <name type="common">Water bear</name>
    <name type="synonym">Tardigrade</name>
    <dbReference type="NCBI Taxonomy" id="947166"/>
    <lineage>
        <taxon>Eukaryota</taxon>
        <taxon>Metazoa</taxon>
        <taxon>Ecdysozoa</taxon>
        <taxon>Tardigrada</taxon>
        <taxon>Eutardigrada</taxon>
        <taxon>Parachela</taxon>
        <taxon>Hypsibioidea</taxon>
        <taxon>Ramazzottiidae</taxon>
        <taxon>Ramazzottius</taxon>
    </lineage>
</organism>
<feature type="compositionally biased region" description="Low complexity" evidence="2">
    <location>
        <begin position="732"/>
        <end position="741"/>
    </location>
</feature>
<feature type="compositionally biased region" description="Polar residues" evidence="2">
    <location>
        <begin position="171"/>
        <end position="190"/>
    </location>
</feature>
<keyword evidence="4" id="KW-1185">Reference proteome</keyword>
<feature type="compositionally biased region" description="Polar residues" evidence="2">
    <location>
        <begin position="36"/>
        <end position="46"/>
    </location>
</feature>
<feature type="region of interest" description="Disordered" evidence="2">
    <location>
        <begin position="151"/>
        <end position="258"/>
    </location>
</feature>
<feature type="compositionally biased region" description="Basic and acidic residues" evidence="2">
    <location>
        <begin position="660"/>
        <end position="678"/>
    </location>
</feature>
<sequence length="749" mass="84748">MAPKQRPSRKVSGTGRKSALGSSVADDKAVRYGQLAITSPSGTMQTKPVPPYSEQEEGSGKRFRRQSKVDRLRRRSEEISLARGSLPEAQPAVGPILPPTTPAASLSIVPPPQGGGGESRTSTDPKKAVADAEKKANELVAKISPIANVPVIQVPSPPAPKPTVSMPPSQPKRSFSQRVSTFFGRQSKQSKFVIPALPVPSSRSEPDSVPEPTPVDETGQDLEPEHESTPVPVVPLQQPKAEPEPEESSSDEDDDDEAGVTDFLSLLGVDPMLINYRDLKTTRTDHARIERQDETSEVLHAKNVAIWDNLKLEYVDIDNFDDEFLRLWDLEAGDEMLQYMAKQTEGYRVELKSLDEENDKVEDVLDDLKRKMQDGYFQIRDYDLKAAEAENRYKQLVKLRPKREKKKGQDEGEEEVPSHITMVSEALNALCDQRAALLRESQLTHLHINENLEAVRQEEHLVDRDFHTAVRIFNEAMRNFDRAKREAVKKQADLAMVHEDLTYLTEEVSLYVFEDDHPQPEYEMDVREAFKYLAYQSPEMMKLRRDPTKRLDLLEETLEAMKNTGTKQIRLVADAHDEIRFHVSRRQNIFQQIIIGFMQQKEIRKIDENVWNVLLKQEAKLKLLQDQVSQQQALNKVLEPRFSAMKDSNAKLREAIDKTKAGAEKIPEDGGGKKDGVEGHCGPAREVILKSFEEQQMKCGTDIVENEPGEQLWEELSSAKDSESWKGDRTRSLSSSSDWSIPSPPFRRY</sequence>
<protein>
    <submittedName>
        <fullName evidence="3">Uncharacterized protein</fullName>
    </submittedName>
</protein>
<dbReference type="OrthoDB" id="10620819at2759"/>
<feature type="compositionally biased region" description="Basic and acidic residues" evidence="2">
    <location>
        <begin position="121"/>
        <end position="133"/>
    </location>
</feature>
<feature type="compositionally biased region" description="Acidic residues" evidence="2">
    <location>
        <begin position="244"/>
        <end position="258"/>
    </location>
</feature>
<feature type="coiled-coil region" evidence="1">
    <location>
        <begin position="351"/>
        <end position="399"/>
    </location>
</feature>
<keyword evidence="1" id="KW-0175">Coiled coil</keyword>
<evidence type="ECO:0000313" key="4">
    <source>
        <dbReference type="Proteomes" id="UP000186922"/>
    </source>
</evidence>
<accession>A0A1D1W022</accession>
<name>A0A1D1W022_RAMVA</name>
<feature type="region of interest" description="Disordered" evidence="2">
    <location>
        <begin position="1"/>
        <end position="133"/>
    </location>
</feature>
<gene>
    <name evidence="3" type="primary">RvY_15581-1</name>
    <name evidence="3" type="synonym">RvY_15581.1</name>
    <name evidence="3" type="ORF">RvY_15581</name>
</gene>
<feature type="region of interest" description="Disordered" evidence="2">
    <location>
        <begin position="660"/>
        <end position="679"/>
    </location>
</feature>
<dbReference type="AlphaFoldDB" id="A0A1D1W022"/>
<proteinExistence type="predicted"/>
<feature type="compositionally biased region" description="Basic and acidic residues" evidence="2">
    <location>
        <begin position="67"/>
        <end position="80"/>
    </location>
</feature>
<evidence type="ECO:0000256" key="2">
    <source>
        <dbReference type="SAM" id="MobiDB-lite"/>
    </source>
</evidence>
<reference evidence="3 4" key="1">
    <citation type="journal article" date="2016" name="Nat. Commun.">
        <title>Extremotolerant tardigrade genome and improved radiotolerance of human cultured cells by tardigrade-unique protein.</title>
        <authorList>
            <person name="Hashimoto T."/>
            <person name="Horikawa D.D."/>
            <person name="Saito Y."/>
            <person name="Kuwahara H."/>
            <person name="Kozuka-Hata H."/>
            <person name="Shin-I T."/>
            <person name="Minakuchi Y."/>
            <person name="Ohishi K."/>
            <person name="Motoyama A."/>
            <person name="Aizu T."/>
            <person name="Enomoto A."/>
            <person name="Kondo K."/>
            <person name="Tanaka S."/>
            <person name="Hara Y."/>
            <person name="Koshikawa S."/>
            <person name="Sagara H."/>
            <person name="Miura T."/>
            <person name="Yokobori S."/>
            <person name="Miyagawa K."/>
            <person name="Suzuki Y."/>
            <person name="Kubo T."/>
            <person name="Oyama M."/>
            <person name="Kohara Y."/>
            <person name="Fujiyama A."/>
            <person name="Arakawa K."/>
            <person name="Katayama T."/>
            <person name="Toyoda A."/>
            <person name="Kunieda T."/>
        </authorList>
    </citation>
    <scope>NUCLEOTIDE SEQUENCE [LARGE SCALE GENOMIC DNA]</scope>
    <source>
        <strain evidence="3 4">YOKOZUNA-1</strain>
    </source>
</reference>
<evidence type="ECO:0000256" key="1">
    <source>
        <dbReference type="SAM" id="Coils"/>
    </source>
</evidence>